<dbReference type="FunFam" id="3.40.605.10:FF:000007">
    <property type="entry name" value="NAD/NADP-dependent betaine aldehyde dehydrogenase"/>
    <property type="match status" value="1"/>
</dbReference>
<dbReference type="NCBIfam" id="NF009725">
    <property type="entry name" value="PRK13252.1"/>
    <property type="match status" value="1"/>
</dbReference>
<evidence type="ECO:0000256" key="2">
    <source>
        <dbReference type="ARBA" id="ARBA00023002"/>
    </source>
</evidence>
<protein>
    <submittedName>
        <fullName evidence="6">4-trimethylaminobutyraldehyde dehydrogenase</fullName>
    </submittedName>
</protein>
<dbReference type="InterPro" id="IPR029510">
    <property type="entry name" value="Ald_DH_CS_GLU"/>
</dbReference>
<reference evidence="6 7" key="1">
    <citation type="journal article" date="2019" name="Sci. Rep.">
        <title>Orb-weaving spider Araneus ventricosus genome elucidates the spidroin gene catalogue.</title>
        <authorList>
            <person name="Kono N."/>
            <person name="Nakamura H."/>
            <person name="Ohtoshi R."/>
            <person name="Moran D.A.P."/>
            <person name="Shinohara A."/>
            <person name="Yoshida Y."/>
            <person name="Fujiwara M."/>
            <person name="Mori M."/>
            <person name="Tomita M."/>
            <person name="Arakawa K."/>
        </authorList>
    </citation>
    <scope>NUCLEOTIDE SEQUENCE [LARGE SCALE GENOMIC DNA]</scope>
</reference>
<organism evidence="6 7">
    <name type="scientific">Araneus ventricosus</name>
    <name type="common">Orbweaver spider</name>
    <name type="synonym">Epeira ventricosa</name>
    <dbReference type="NCBI Taxonomy" id="182803"/>
    <lineage>
        <taxon>Eukaryota</taxon>
        <taxon>Metazoa</taxon>
        <taxon>Ecdysozoa</taxon>
        <taxon>Arthropoda</taxon>
        <taxon>Chelicerata</taxon>
        <taxon>Arachnida</taxon>
        <taxon>Araneae</taxon>
        <taxon>Araneomorphae</taxon>
        <taxon>Entelegynae</taxon>
        <taxon>Araneoidea</taxon>
        <taxon>Araneidae</taxon>
        <taxon>Araneus</taxon>
    </lineage>
</organism>
<evidence type="ECO:0000313" key="6">
    <source>
        <dbReference type="EMBL" id="GBN53958.1"/>
    </source>
</evidence>
<keyword evidence="7" id="KW-1185">Reference proteome</keyword>
<dbReference type="GO" id="GO:0016620">
    <property type="term" value="F:oxidoreductase activity, acting on the aldehyde or oxo group of donors, NAD or NADP as acceptor"/>
    <property type="evidence" value="ECO:0007669"/>
    <property type="project" value="InterPro"/>
</dbReference>
<dbReference type="InterPro" id="IPR015590">
    <property type="entry name" value="Aldehyde_DH_dom"/>
</dbReference>
<dbReference type="OrthoDB" id="310895at2759"/>
<dbReference type="PROSITE" id="PS00687">
    <property type="entry name" value="ALDEHYDE_DEHYDR_GLU"/>
    <property type="match status" value="1"/>
</dbReference>
<dbReference type="FunFam" id="3.40.309.10:FF:000012">
    <property type="entry name" value="Betaine aldehyde dehydrogenase"/>
    <property type="match status" value="1"/>
</dbReference>
<feature type="active site" evidence="3">
    <location>
        <position position="366"/>
    </location>
</feature>
<evidence type="ECO:0000256" key="1">
    <source>
        <dbReference type="ARBA" id="ARBA00009986"/>
    </source>
</evidence>
<comment type="similarity">
    <text evidence="1 4">Belongs to the aldehyde dehydrogenase family.</text>
</comment>
<feature type="domain" description="Aldehyde dehydrogenase" evidence="5">
    <location>
        <begin position="139"/>
        <end position="594"/>
    </location>
</feature>
<dbReference type="Gene3D" id="3.40.605.10">
    <property type="entry name" value="Aldehyde Dehydrogenase, Chain A, domain 1"/>
    <property type="match status" value="1"/>
</dbReference>
<evidence type="ECO:0000256" key="3">
    <source>
        <dbReference type="PROSITE-ProRule" id="PRU10007"/>
    </source>
</evidence>
<sequence>MEPLTSNPDDENNVFLHNYSNWLDAWKAVKYDSGFLTTALSHTTYAVLEISSYWFKELGFSYFLTGKIQTYLLEHRFGQYHTVVSTNKCGLQFESSMNTVTRGFSSFSIQSIKRLHSMELKEPFNYLNGKRHIPNSGLRAVTNFNPATGESLFNMPCSSEEDINQAVKSCKEAFLVWSKKCPRERGQVLLKAAQIIREKLERLACYEVIDTGKPVWEARVDIAGCADVFEYFGGIAATISGTHHLLPDSSFAIVQREPLGVVAGIGAWNYPFQVMSWKVAPALVCGNTFIYKPSEFTPITSVFLAEILTESGLPPGAVNIVQGGSETGEFICQNPGISKVTFTGSVPTGQKIVKSCADTMKKVTMELGGKSALLVFSDCDLVNAVKATLLGNFLTQGEVCSNCTRVYVQRPILNQFIDSLVNATKKLKIGDPFEEDTKVGAVINEKHGNKIMEFINIAKKEGATVACGGEKIVPEKSNLKGFFISPCVLSNCSDDMTAVKEEIFGPVVSVLPFDDEDEAIQRANALPYGLAAGVMTKDLQRGHRVANSLQAGIVWINNYNIFPPEVPFGGYKLSGYGRENGQAAINDFSQLKTVYVEMNNEIDCPLYT</sequence>
<dbReference type="EMBL" id="BGPR01011986">
    <property type="protein sequence ID" value="GBN53958.1"/>
    <property type="molecule type" value="Genomic_DNA"/>
</dbReference>
<evidence type="ECO:0000256" key="4">
    <source>
        <dbReference type="RuleBase" id="RU003345"/>
    </source>
</evidence>
<dbReference type="InterPro" id="IPR016163">
    <property type="entry name" value="Ald_DH_C"/>
</dbReference>
<dbReference type="AlphaFoldDB" id="A0A4Y2PPV8"/>
<accession>A0A4Y2PPV8</accession>
<dbReference type="InterPro" id="IPR016162">
    <property type="entry name" value="Ald_DH_N"/>
</dbReference>
<evidence type="ECO:0000259" key="5">
    <source>
        <dbReference type="Pfam" id="PF00171"/>
    </source>
</evidence>
<dbReference type="InterPro" id="IPR016160">
    <property type="entry name" value="Ald_DH_CS_CYS"/>
</dbReference>
<dbReference type="Gene3D" id="3.40.309.10">
    <property type="entry name" value="Aldehyde Dehydrogenase, Chain A, domain 2"/>
    <property type="match status" value="1"/>
</dbReference>
<keyword evidence="2 4" id="KW-0560">Oxidoreductase</keyword>
<dbReference type="PANTHER" id="PTHR11699">
    <property type="entry name" value="ALDEHYDE DEHYDROGENASE-RELATED"/>
    <property type="match status" value="1"/>
</dbReference>
<dbReference type="PROSITE" id="PS00070">
    <property type="entry name" value="ALDEHYDE_DEHYDR_CYS"/>
    <property type="match status" value="1"/>
</dbReference>
<dbReference type="SUPFAM" id="SSF53720">
    <property type="entry name" value="ALDH-like"/>
    <property type="match status" value="1"/>
</dbReference>
<dbReference type="CDD" id="cd07090">
    <property type="entry name" value="ALDH_F9_TMBADH"/>
    <property type="match status" value="1"/>
</dbReference>
<dbReference type="InterPro" id="IPR016161">
    <property type="entry name" value="Ald_DH/histidinol_DH"/>
</dbReference>
<dbReference type="Pfam" id="PF00171">
    <property type="entry name" value="Aldedh"/>
    <property type="match status" value="1"/>
</dbReference>
<dbReference type="Proteomes" id="UP000499080">
    <property type="component" value="Unassembled WGS sequence"/>
</dbReference>
<name>A0A4Y2PPV8_ARAVE</name>
<evidence type="ECO:0000313" key="7">
    <source>
        <dbReference type="Proteomes" id="UP000499080"/>
    </source>
</evidence>
<proteinExistence type="inferred from homology"/>
<comment type="caution">
    <text evidence="6">The sequence shown here is derived from an EMBL/GenBank/DDBJ whole genome shotgun (WGS) entry which is preliminary data.</text>
</comment>
<gene>
    <name evidence="6" type="primary">ALDH9A1</name>
    <name evidence="6" type="ORF">AVEN_246320_1</name>
</gene>